<evidence type="ECO:0000313" key="6">
    <source>
        <dbReference type="Proteomes" id="UP000791440"/>
    </source>
</evidence>
<proteinExistence type="inferred from homology"/>
<accession>A0A921YPH8</accession>
<evidence type="ECO:0000256" key="3">
    <source>
        <dbReference type="SAM" id="MobiDB-lite"/>
    </source>
</evidence>
<dbReference type="EMBL" id="JH668299">
    <property type="protein sequence ID" value="KAG6443009.1"/>
    <property type="molecule type" value="Genomic_DNA"/>
</dbReference>
<sequence length="1178" mass="135254">MDQSYSDSNLCMSPTQILERLQVLRQLQLMQRGKLQKQRLQYQETSENSSGFTEIVSHFSSSTSSNLFRSLLQSPREDQDNVSHVSNDISQKVNEQDLVEGISILNLSQESEFIIKSPNSARSHGSTKQDNLPSGQAGQLEFARVEKKSPAKKQIALDEMPILTPKKDFEALIIEKLKNELAVPEPKRSNTESKPNTQKRTFLKRGEGMARFGLRKKDLVIQNTKSLPWKSQNFKSKMTESPKRTQIEKKDIPVTVQEPKVSPIINRNIALNRPEIKENQKSLPQENNYQKSENTSSTTPEIYLNQPNKKIIEMPKGKHPLMTNKGKTWAAVLTKEQNDFLTQLKQSDYYKNFASPAKSTISEVSCDENLSKLTQEREVAEQNMFELLENKVSHESFDLESSFFSRFFRKNNLECSGESTPLIMQKCLAANPNLLHIVSDLKQRKKNFSQSETETCQSEYTECCSDACSSVSSCCSCQTVEHPQTPQSCIYNKKECIPKKTKLIKRKETEKEDSDKCQIDTVTENDVMKANIVEMNTKLINTSELLKERLHELEDEIETFRKENANLAKLREEIDSERQKFYEEKKEFEQKFNEEKVLSEYYLAEEREKITKQKQMYERYVREMRGKLSKKDRDEVINLKKEVENLKEEIRVKDAKSTSTIARLRNQIKIMEKEKKDMTTEIEKLKKENRRIQHSNDITRRLTNMKYLAEINKKLANVTSKESRSTVDVDSDAKYKAFEIDRQSRSKKKENTIKGAMRPRAKSVPNLKVTSRYAKYFSQRDSVSQMEQNGLVNIERLSATGASDNDEIDDLEEDKDVSISEEESIHSRINSENGEENNLEKLYMETFRSVSPKSNISNGSSIRNHSEHVGANDFFLRQSNSRSNSIRSSKSPTRELYGHNSSRSSKSPVSILSNRLSNQSPINSYRSTDHVSNLSAGSNHSHRSKSPISSNHSYSSQNRKSSTVIHNDQYRDRLLIVSPEPFSKSSLTKSNLNPTEIRKSDGSKELRFPNGNVKLISADGKYSKFIYYNGDVKENFYSEGRIKYFYAQTKTYHTTHPDGLEVLEFPDGQVEKRYKDGSTEIRLPNGSVRYFDPKNEHVREEWRFPDGATLTVSASGEQRIVFANGQVEVHASDHKRREFPDGTVKLVYNDGTSETRYASGRVRIKDKHGNLIMDSASG</sequence>
<keyword evidence="2" id="KW-0175">Coiled coil</keyword>
<dbReference type="InterPro" id="IPR016137">
    <property type="entry name" value="RGS"/>
</dbReference>
<dbReference type="Pfam" id="PF25779">
    <property type="entry name" value="Tubulin-bind_CPAP"/>
    <property type="match status" value="1"/>
</dbReference>
<feature type="region of interest" description="Disordered" evidence="3">
    <location>
        <begin position="801"/>
        <end position="837"/>
    </location>
</feature>
<dbReference type="PROSITE" id="PS50132">
    <property type="entry name" value="RGS"/>
    <property type="match status" value="1"/>
</dbReference>
<dbReference type="InterPro" id="IPR058029">
    <property type="entry name" value="Tubulin-bd_CENPJ"/>
</dbReference>
<evidence type="ECO:0000256" key="1">
    <source>
        <dbReference type="ARBA" id="ARBA00005627"/>
    </source>
</evidence>
<dbReference type="Proteomes" id="UP000791440">
    <property type="component" value="Unassembled WGS sequence"/>
</dbReference>
<feature type="region of interest" description="Disordered" evidence="3">
    <location>
        <begin position="985"/>
        <end position="1004"/>
    </location>
</feature>
<reference evidence="5" key="1">
    <citation type="journal article" date="2016" name="Insect Biochem. Mol. Biol.">
        <title>Multifaceted biological insights from a draft genome sequence of the tobacco hornworm moth, Manduca sexta.</title>
        <authorList>
            <person name="Kanost M.R."/>
            <person name="Arrese E.L."/>
            <person name="Cao X."/>
            <person name="Chen Y.R."/>
            <person name="Chellapilla S."/>
            <person name="Goldsmith M.R."/>
            <person name="Grosse-Wilde E."/>
            <person name="Heckel D.G."/>
            <person name="Herndon N."/>
            <person name="Jiang H."/>
            <person name="Papanicolaou A."/>
            <person name="Qu J."/>
            <person name="Soulages J.L."/>
            <person name="Vogel H."/>
            <person name="Walters J."/>
            <person name="Waterhouse R.M."/>
            <person name="Ahn S.J."/>
            <person name="Almeida F.C."/>
            <person name="An C."/>
            <person name="Aqrawi P."/>
            <person name="Bretschneider A."/>
            <person name="Bryant W.B."/>
            <person name="Bucks S."/>
            <person name="Chao H."/>
            <person name="Chevignon G."/>
            <person name="Christen J.M."/>
            <person name="Clarke D.F."/>
            <person name="Dittmer N.T."/>
            <person name="Ferguson L.C.F."/>
            <person name="Garavelou S."/>
            <person name="Gordon K.H.J."/>
            <person name="Gunaratna R.T."/>
            <person name="Han Y."/>
            <person name="Hauser F."/>
            <person name="He Y."/>
            <person name="Heidel-Fischer H."/>
            <person name="Hirsh A."/>
            <person name="Hu Y."/>
            <person name="Jiang H."/>
            <person name="Kalra D."/>
            <person name="Klinner C."/>
            <person name="Konig C."/>
            <person name="Kovar C."/>
            <person name="Kroll A.R."/>
            <person name="Kuwar S.S."/>
            <person name="Lee S.L."/>
            <person name="Lehman R."/>
            <person name="Li K."/>
            <person name="Li Z."/>
            <person name="Liang H."/>
            <person name="Lovelace S."/>
            <person name="Lu Z."/>
            <person name="Mansfield J.H."/>
            <person name="McCulloch K.J."/>
            <person name="Mathew T."/>
            <person name="Morton B."/>
            <person name="Muzny D.M."/>
            <person name="Neunemann D."/>
            <person name="Ongeri F."/>
            <person name="Pauchet Y."/>
            <person name="Pu L.L."/>
            <person name="Pyrousis I."/>
            <person name="Rao X.J."/>
            <person name="Redding A."/>
            <person name="Roesel C."/>
            <person name="Sanchez-Gracia A."/>
            <person name="Schaack S."/>
            <person name="Shukla A."/>
            <person name="Tetreau G."/>
            <person name="Wang Y."/>
            <person name="Xiong G.H."/>
            <person name="Traut W."/>
            <person name="Walsh T.K."/>
            <person name="Worley K.C."/>
            <person name="Wu D."/>
            <person name="Wu W."/>
            <person name="Wu Y.Q."/>
            <person name="Zhang X."/>
            <person name="Zou Z."/>
            <person name="Zucker H."/>
            <person name="Briscoe A.D."/>
            <person name="Burmester T."/>
            <person name="Clem R.J."/>
            <person name="Feyereisen R."/>
            <person name="Grimmelikhuijzen C.J.P."/>
            <person name="Hamodrakas S.J."/>
            <person name="Hansson B.S."/>
            <person name="Huguet E."/>
            <person name="Jermiin L.S."/>
            <person name="Lan Q."/>
            <person name="Lehman H.K."/>
            <person name="Lorenzen M."/>
            <person name="Merzendorfer H."/>
            <person name="Michalopoulos I."/>
            <person name="Morton D.B."/>
            <person name="Muthukrishnan S."/>
            <person name="Oakeshott J.G."/>
            <person name="Palmer W."/>
            <person name="Park Y."/>
            <person name="Passarelli A.L."/>
            <person name="Rozas J."/>
            <person name="Schwartz L.M."/>
            <person name="Smith W."/>
            <person name="Southgate A."/>
            <person name="Vilcinskas A."/>
            <person name="Vogt R."/>
            <person name="Wang P."/>
            <person name="Werren J."/>
            <person name="Yu X.Q."/>
            <person name="Zhou J.J."/>
            <person name="Brown S.J."/>
            <person name="Scherer S.E."/>
            <person name="Richards S."/>
            <person name="Blissard G.W."/>
        </authorList>
    </citation>
    <scope>NUCLEOTIDE SEQUENCE</scope>
</reference>
<dbReference type="GO" id="GO:0005814">
    <property type="term" value="C:centriole"/>
    <property type="evidence" value="ECO:0007669"/>
    <property type="project" value="TreeGrafter"/>
</dbReference>
<dbReference type="GO" id="GO:0005813">
    <property type="term" value="C:centrosome"/>
    <property type="evidence" value="ECO:0007669"/>
    <property type="project" value="TreeGrafter"/>
</dbReference>
<feature type="compositionally biased region" description="Polar residues" evidence="3">
    <location>
        <begin position="946"/>
        <end position="966"/>
    </location>
</feature>
<evidence type="ECO:0000256" key="2">
    <source>
        <dbReference type="SAM" id="Coils"/>
    </source>
</evidence>
<protein>
    <recommendedName>
        <fullName evidence="4">RGS domain-containing protein</fullName>
    </recommendedName>
</protein>
<feature type="region of interest" description="Disordered" evidence="3">
    <location>
        <begin position="278"/>
        <end position="301"/>
    </location>
</feature>
<feature type="domain" description="RGS" evidence="4">
    <location>
        <begin position="570"/>
        <end position="621"/>
    </location>
</feature>
<comment type="caution">
    <text evidence="5">The sequence shown here is derived from an EMBL/GenBank/DDBJ whole genome shotgun (WGS) entry which is preliminary data.</text>
</comment>
<dbReference type="InterPro" id="IPR047002">
    <property type="entry name" value="Tcp10_C_sf"/>
</dbReference>
<feature type="coiled-coil region" evidence="2">
    <location>
        <begin position="536"/>
        <end position="695"/>
    </location>
</feature>
<dbReference type="Pfam" id="PF07202">
    <property type="entry name" value="Tcp10_C"/>
    <property type="match status" value="3"/>
</dbReference>
<gene>
    <name evidence="5" type="ORF">O3G_MSEX002676</name>
</gene>
<feature type="compositionally biased region" description="Polar residues" evidence="3">
    <location>
        <begin position="985"/>
        <end position="994"/>
    </location>
</feature>
<name>A0A921YPH8_MANSE</name>
<dbReference type="GO" id="GO:0060271">
    <property type="term" value="P:cilium assembly"/>
    <property type="evidence" value="ECO:0007669"/>
    <property type="project" value="TreeGrafter"/>
</dbReference>
<dbReference type="GO" id="GO:0015631">
    <property type="term" value="F:tubulin binding"/>
    <property type="evidence" value="ECO:0007669"/>
    <property type="project" value="TreeGrafter"/>
</dbReference>
<feature type="compositionally biased region" description="Acidic residues" evidence="3">
    <location>
        <begin position="804"/>
        <end position="822"/>
    </location>
</feature>
<keyword evidence="6" id="KW-1185">Reference proteome</keyword>
<feature type="compositionally biased region" description="Polar residues" evidence="3">
    <location>
        <begin position="899"/>
        <end position="939"/>
    </location>
</feature>
<dbReference type="PANTHER" id="PTHR10331">
    <property type="entry name" value="T COMPLEX PROTEIN 10"/>
    <property type="match status" value="1"/>
</dbReference>
<evidence type="ECO:0000259" key="4">
    <source>
        <dbReference type="PROSITE" id="PS50132"/>
    </source>
</evidence>
<feature type="compositionally biased region" description="Polar residues" evidence="3">
    <location>
        <begin position="281"/>
        <end position="301"/>
    </location>
</feature>
<dbReference type="InterPro" id="IPR026581">
    <property type="entry name" value="TCP10L/CENPJ"/>
</dbReference>
<organism evidence="5 6">
    <name type="scientific">Manduca sexta</name>
    <name type="common">Tobacco hawkmoth</name>
    <name type="synonym">Tobacco hornworm</name>
    <dbReference type="NCBI Taxonomy" id="7130"/>
    <lineage>
        <taxon>Eukaryota</taxon>
        <taxon>Metazoa</taxon>
        <taxon>Ecdysozoa</taxon>
        <taxon>Arthropoda</taxon>
        <taxon>Hexapoda</taxon>
        <taxon>Insecta</taxon>
        <taxon>Pterygota</taxon>
        <taxon>Neoptera</taxon>
        <taxon>Endopterygota</taxon>
        <taxon>Lepidoptera</taxon>
        <taxon>Glossata</taxon>
        <taxon>Ditrysia</taxon>
        <taxon>Bombycoidea</taxon>
        <taxon>Sphingidae</taxon>
        <taxon>Sphinginae</taxon>
        <taxon>Sphingini</taxon>
        <taxon>Manduca</taxon>
    </lineage>
</organism>
<dbReference type="AlphaFoldDB" id="A0A921YPH8"/>
<dbReference type="PANTHER" id="PTHR10331:SF6">
    <property type="entry name" value="SPINDLE ASSEMBLY ABNORMAL 4"/>
    <property type="match status" value="1"/>
</dbReference>
<feature type="compositionally biased region" description="Low complexity" evidence="3">
    <location>
        <begin position="879"/>
        <end position="891"/>
    </location>
</feature>
<dbReference type="Gene3D" id="2.60.450.20">
    <property type="match status" value="1"/>
</dbReference>
<comment type="similarity">
    <text evidence="1">Belongs to the TCP10 family.</text>
</comment>
<feature type="region of interest" description="Disordered" evidence="3">
    <location>
        <begin position="874"/>
        <end position="967"/>
    </location>
</feature>
<evidence type="ECO:0000313" key="5">
    <source>
        <dbReference type="EMBL" id="KAG6443009.1"/>
    </source>
</evidence>
<reference evidence="5" key="2">
    <citation type="submission" date="2020-12" db="EMBL/GenBank/DDBJ databases">
        <authorList>
            <person name="Kanost M."/>
        </authorList>
    </citation>
    <scope>NUCLEOTIDE SEQUENCE</scope>
</reference>
<dbReference type="GO" id="GO:0061511">
    <property type="term" value="P:centriole elongation"/>
    <property type="evidence" value="ECO:0007669"/>
    <property type="project" value="TreeGrafter"/>
</dbReference>
<dbReference type="InterPro" id="IPR009852">
    <property type="entry name" value="CENPJ_C_dom"/>
</dbReference>